<keyword evidence="2" id="KW-1185">Reference proteome</keyword>
<reference evidence="1" key="1">
    <citation type="submission" date="2020-04" db="EMBL/GenBank/DDBJ databases">
        <authorList>
            <person name="Broberg M."/>
        </authorList>
    </citation>
    <scope>NUCLEOTIDE SEQUENCE</scope>
</reference>
<sequence>MGSYDNSGGNYDWSAYYAQTGGSSSQYPQHQEYLYEDVNNPQGVPAQGDPAQGGFAQASINTITHPLRATLIQMLGLRLSINHMHPEVIPRPLGRLGAMEEQVALLVPRRLIMMVKPIKDIGFVVGNGSKRVVMKRTRHRNTHERPHSCRSETIVNGIRYTCDKSTGSAKELNEHYYIYHKEWAKANGIPDPRRRCMICSTVLPKAGSIKKHLKTNPDCNTGLAGLPTDSQTLPYSGSEGDNDEGSY</sequence>
<gene>
    <name evidence="1" type="ORF">CRV2_00000060</name>
</gene>
<accession>A0ACA9TPU9</accession>
<name>A0ACA9TPU9_BIOOC</name>
<dbReference type="Proteomes" id="UP000836387">
    <property type="component" value="Unassembled WGS sequence"/>
</dbReference>
<proteinExistence type="predicted"/>
<evidence type="ECO:0000313" key="1">
    <source>
        <dbReference type="EMBL" id="CAG9942909.1"/>
    </source>
</evidence>
<protein>
    <submittedName>
        <fullName evidence="1">Uncharacterized protein</fullName>
    </submittedName>
</protein>
<organism evidence="1 2">
    <name type="scientific">Clonostachys rosea f. rosea IK726</name>
    <dbReference type="NCBI Taxonomy" id="1349383"/>
    <lineage>
        <taxon>Eukaryota</taxon>
        <taxon>Fungi</taxon>
        <taxon>Dikarya</taxon>
        <taxon>Ascomycota</taxon>
        <taxon>Pezizomycotina</taxon>
        <taxon>Sordariomycetes</taxon>
        <taxon>Hypocreomycetidae</taxon>
        <taxon>Hypocreales</taxon>
        <taxon>Bionectriaceae</taxon>
        <taxon>Clonostachys</taxon>
    </lineage>
</organism>
<comment type="caution">
    <text evidence="1">The sequence shown here is derived from an EMBL/GenBank/DDBJ whole genome shotgun (WGS) entry which is preliminary data.</text>
</comment>
<reference evidence="1" key="2">
    <citation type="submission" date="2021-10" db="EMBL/GenBank/DDBJ databases">
        <authorList>
            <person name="Piombo E."/>
        </authorList>
    </citation>
    <scope>NUCLEOTIDE SEQUENCE</scope>
</reference>
<evidence type="ECO:0000313" key="2">
    <source>
        <dbReference type="Proteomes" id="UP000836387"/>
    </source>
</evidence>
<dbReference type="EMBL" id="CADEHS020000007">
    <property type="protein sequence ID" value="CAG9942909.1"/>
    <property type="molecule type" value="Genomic_DNA"/>
</dbReference>